<dbReference type="CDD" id="cd00018">
    <property type="entry name" value="AP2"/>
    <property type="match status" value="1"/>
</dbReference>
<evidence type="ECO:0000256" key="6">
    <source>
        <dbReference type="ARBA" id="ARBA00023242"/>
    </source>
</evidence>
<dbReference type="AlphaFoldDB" id="A0A484KHU0"/>
<dbReference type="GO" id="GO:0009873">
    <property type="term" value="P:ethylene-activated signaling pathway"/>
    <property type="evidence" value="ECO:0007669"/>
    <property type="project" value="InterPro"/>
</dbReference>
<dbReference type="EMBL" id="OOIL02000462">
    <property type="protein sequence ID" value="VFQ65521.1"/>
    <property type="molecule type" value="Genomic_DNA"/>
</dbReference>
<reference evidence="9 10" key="1">
    <citation type="submission" date="2018-04" db="EMBL/GenBank/DDBJ databases">
        <authorList>
            <person name="Vogel A."/>
        </authorList>
    </citation>
    <scope>NUCLEOTIDE SEQUENCE [LARGE SCALE GENOMIC DNA]</scope>
</reference>
<dbReference type="GO" id="GO:0003700">
    <property type="term" value="F:DNA-binding transcription factor activity"/>
    <property type="evidence" value="ECO:0007669"/>
    <property type="project" value="InterPro"/>
</dbReference>
<keyword evidence="6" id="KW-0539">Nucleus</keyword>
<comment type="subcellular location">
    <subcellularLocation>
        <location evidence="1">Nucleus</location>
    </subcellularLocation>
</comment>
<evidence type="ECO:0000259" key="8">
    <source>
        <dbReference type="PROSITE" id="PS51032"/>
    </source>
</evidence>
<dbReference type="SMART" id="SM00380">
    <property type="entry name" value="AP2"/>
    <property type="match status" value="1"/>
</dbReference>
<proteinExistence type="predicted"/>
<dbReference type="PANTHER" id="PTHR31190">
    <property type="entry name" value="DNA-BINDING DOMAIN"/>
    <property type="match status" value="1"/>
</dbReference>
<evidence type="ECO:0000256" key="2">
    <source>
        <dbReference type="ARBA" id="ARBA00022821"/>
    </source>
</evidence>
<dbReference type="InterPro" id="IPR044808">
    <property type="entry name" value="ERF_plant"/>
</dbReference>
<dbReference type="InterPro" id="IPR016177">
    <property type="entry name" value="DNA-bd_dom_sf"/>
</dbReference>
<gene>
    <name evidence="9" type="ORF">CCAM_LOCUS7297</name>
</gene>
<dbReference type="PROSITE" id="PS51032">
    <property type="entry name" value="AP2_ERF"/>
    <property type="match status" value="1"/>
</dbReference>
<dbReference type="GO" id="GO:0003677">
    <property type="term" value="F:DNA binding"/>
    <property type="evidence" value="ECO:0007669"/>
    <property type="project" value="UniProtKB-KW"/>
</dbReference>
<keyword evidence="5" id="KW-0804">Transcription</keyword>
<keyword evidence="4" id="KW-0238">DNA-binding</keyword>
<sequence length="370" mass="41094">MCGGAIISDSLPSSRSSRRLIADLLWESSDLSRNGKKKKKNSSSGSVYSKPLRADFFDVDQEFEADFQHFKDYSAGEVEDVNVKPIALPASKPSVLPTGSSDSVSTNDAEKTSKRKRKNQYRGIRQRPWGKWAAEIRDPMKGVRVWLGTFNTAEEAAKAYDIEARKIRGKKAKVNFPDEETPLPLKSDVQKSKTVGKQASPVEVGPQPDMYLMNNILDNNAYYEQASSQDKKPYEFNMDAYPARGNMCYTPNLYFNSEEGSNSFGCPELGGWVDPNPTTPEISSVLSAVVEADEAQFAEAKPEQKMNLPCDDDELSALEAEMKFFEAPSYSEANWGTSVDDNLFLNGNAMLDLWAFDYVPSLLPGNTNGF</sequence>
<dbReference type="SUPFAM" id="SSF54171">
    <property type="entry name" value="DNA-binding domain"/>
    <property type="match status" value="1"/>
</dbReference>
<evidence type="ECO:0000256" key="3">
    <source>
        <dbReference type="ARBA" id="ARBA00023015"/>
    </source>
</evidence>
<evidence type="ECO:0000256" key="7">
    <source>
        <dbReference type="SAM" id="MobiDB-lite"/>
    </source>
</evidence>
<evidence type="ECO:0000256" key="4">
    <source>
        <dbReference type="ARBA" id="ARBA00023125"/>
    </source>
</evidence>
<keyword evidence="2" id="KW-0611">Plant defense</keyword>
<dbReference type="Gene3D" id="3.30.730.10">
    <property type="entry name" value="AP2/ERF domain"/>
    <property type="match status" value="1"/>
</dbReference>
<evidence type="ECO:0000256" key="1">
    <source>
        <dbReference type="ARBA" id="ARBA00004123"/>
    </source>
</evidence>
<dbReference type="GO" id="GO:0006952">
    <property type="term" value="P:defense response"/>
    <property type="evidence" value="ECO:0007669"/>
    <property type="project" value="UniProtKB-KW"/>
</dbReference>
<accession>A0A484KHU0</accession>
<feature type="compositionally biased region" description="Polar residues" evidence="7">
    <location>
        <begin position="97"/>
        <end position="107"/>
    </location>
</feature>
<dbReference type="GO" id="GO:0005634">
    <property type="term" value="C:nucleus"/>
    <property type="evidence" value="ECO:0007669"/>
    <property type="project" value="UniProtKB-SubCell"/>
</dbReference>
<organism evidence="9 10">
    <name type="scientific">Cuscuta campestris</name>
    <dbReference type="NCBI Taxonomy" id="132261"/>
    <lineage>
        <taxon>Eukaryota</taxon>
        <taxon>Viridiplantae</taxon>
        <taxon>Streptophyta</taxon>
        <taxon>Embryophyta</taxon>
        <taxon>Tracheophyta</taxon>
        <taxon>Spermatophyta</taxon>
        <taxon>Magnoliopsida</taxon>
        <taxon>eudicotyledons</taxon>
        <taxon>Gunneridae</taxon>
        <taxon>Pentapetalae</taxon>
        <taxon>asterids</taxon>
        <taxon>lamiids</taxon>
        <taxon>Solanales</taxon>
        <taxon>Convolvulaceae</taxon>
        <taxon>Cuscuteae</taxon>
        <taxon>Cuscuta</taxon>
        <taxon>Cuscuta subgen. Grammica</taxon>
        <taxon>Cuscuta sect. Cleistogrammica</taxon>
    </lineage>
</organism>
<dbReference type="OrthoDB" id="668733at2759"/>
<dbReference type="PANTHER" id="PTHR31190:SF376">
    <property type="entry name" value="EREB-LIKE PROTEIN"/>
    <property type="match status" value="1"/>
</dbReference>
<name>A0A484KHU0_9ASTE</name>
<feature type="region of interest" description="Disordered" evidence="7">
    <location>
        <begin position="89"/>
        <end position="124"/>
    </location>
</feature>
<dbReference type="InterPro" id="IPR036955">
    <property type="entry name" value="AP2/ERF_dom_sf"/>
</dbReference>
<keyword evidence="3" id="KW-0805">Transcription regulation</keyword>
<feature type="region of interest" description="Disordered" evidence="7">
    <location>
        <begin position="178"/>
        <end position="207"/>
    </location>
</feature>
<evidence type="ECO:0000256" key="5">
    <source>
        <dbReference type="ARBA" id="ARBA00023163"/>
    </source>
</evidence>
<dbReference type="Pfam" id="PF00847">
    <property type="entry name" value="AP2"/>
    <property type="match status" value="1"/>
</dbReference>
<keyword evidence="10" id="KW-1185">Reference proteome</keyword>
<feature type="domain" description="AP2/ERF" evidence="8">
    <location>
        <begin position="120"/>
        <end position="177"/>
    </location>
</feature>
<dbReference type="Proteomes" id="UP000595140">
    <property type="component" value="Unassembled WGS sequence"/>
</dbReference>
<dbReference type="PRINTS" id="PR00367">
    <property type="entry name" value="ETHRSPELEMNT"/>
</dbReference>
<protein>
    <recommendedName>
        <fullName evidence="8">AP2/ERF domain-containing protein</fullName>
    </recommendedName>
</protein>
<evidence type="ECO:0000313" key="10">
    <source>
        <dbReference type="Proteomes" id="UP000595140"/>
    </source>
</evidence>
<evidence type="ECO:0000313" key="9">
    <source>
        <dbReference type="EMBL" id="VFQ65521.1"/>
    </source>
</evidence>
<dbReference type="InterPro" id="IPR001471">
    <property type="entry name" value="AP2/ERF_dom"/>
</dbReference>
<dbReference type="FunFam" id="3.30.730.10:FF:000001">
    <property type="entry name" value="Ethylene-responsive transcription factor 2"/>
    <property type="match status" value="1"/>
</dbReference>